<feature type="compositionally biased region" description="Polar residues" evidence="1">
    <location>
        <begin position="38"/>
        <end position="51"/>
    </location>
</feature>
<feature type="region of interest" description="Disordered" evidence="1">
    <location>
        <begin position="24"/>
        <end position="53"/>
    </location>
</feature>
<dbReference type="Proteomes" id="UP000076449">
    <property type="component" value="Chromosome II"/>
</dbReference>
<organism evidence="2">
    <name type="scientific">Penicillium chrysogenum</name>
    <name type="common">Penicillium notatum</name>
    <dbReference type="NCBI Taxonomy" id="5076"/>
    <lineage>
        <taxon>Eukaryota</taxon>
        <taxon>Fungi</taxon>
        <taxon>Dikarya</taxon>
        <taxon>Ascomycota</taxon>
        <taxon>Pezizomycotina</taxon>
        <taxon>Eurotiomycetes</taxon>
        <taxon>Eurotiomycetidae</taxon>
        <taxon>Eurotiales</taxon>
        <taxon>Aspergillaceae</taxon>
        <taxon>Penicillium</taxon>
        <taxon>Penicillium chrysogenum species complex</taxon>
    </lineage>
</organism>
<gene>
    <name evidence="2" type="ORF">EN45_063320</name>
</gene>
<dbReference type="AlphaFoldDB" id="A0A167T109"/>
<sequence length="273" mass="31790">MPSMSTRDEIYVQPPIRQARIEIKSLLNSPTEDRDNRSLPSAQRAGTTSPSLFPCPRLPVNYVPVSHLPPVRYTSGTEGHWRWRHLEYPGKSIGAAPMVPRDAHMSSTSMDNPKTQRNLHNFGSYRFSESACSVRRPWLSRKGLGWPPRSVHNDKTERRRPPRPKYDEEEMYFIWYHRVNLNQQWKVVQESFNRQFPSRQRGSFQGLQCKFYRFIKAKKGPAPRGQHHMDSSSFLHGGTAFSRSFPSPQFGVVKSTKVWYPWMRGNCDEIVRD</sequence>
<reference evidence="2" key="1">
    <citation type="journal article" date="2014" name="Genome Announc.">
        <title>Complete sequencing and chromosome-scale genome assembly of the industrial progenitor strain P2niaD18 from the penicillin producer Penicillium chrysogenum.</title>
        <authorList>
            <person name="Specht T."/>
            <person name="Dahlmann T.A."/>
            <person name="Zadra I."/>
            <person name="Kurnsteiner H."/>
            <person name="Kuck U."/>
        </authorList>
    </citation>
    <scope>NUCLEOTIDE SEQUENCE [LARGE SCALE GENOMIC DNA]</scope>
    <source>
        <strain evidence="2">P2niaD18</strain>
    </source>
</reference>
<accession>A0A167T109</accession>
<evidence type="ECO:0000256" key="1">
    <source>
        <dbReference type="SAM" id="MobiDB-lite"/>
    </source>
</evidence>
<evidence type="ECO:0000313" key="2">
    <source>
        <dbReference type="EMBL" id="KZN87771.1"/>
    </source>
</evidence>
<name>A0A167T109_PENCH</name>
<dbReference type="EMBL" id="CM002799">
    <property type="protein sequence ID" value="KZN87771.1"/>
    <property type="molecule type" value="Genomic_DNA"/>
</dbReference>
<protein>
    <submittedName>
        <fullName evidence="2">Uncharacterized protein</fullName>
    </submittedName>
</protein>
<proteinExistence type="predicted"/>